<evidence type="ECO:0000256" key="13">
    <source>
        <dbReference type="ARBA" id="ARBA00022723"/>
    </source>
</evidence>
<dbReference type="InterPro" id="IPR001692">
    <property type="entry name" value="Histidinol_DH_CS"/>
</dbReference>
<evidence type="ECO:0000256" key="15">
    <source>
        <dbReference type="ARBA" id="ARBA00022801"/>
    </source>
</evidence>
<dbReference type="CDD" id="cd11546">
    <property type="entry name" value="NTP-PPase_His4"/>
    <property type="match status" value="1"/>
</dbReference>
<evidence type="ECO:0000256" key="6">
    <source>
        <dbReference type="ARBA" id="ARBA00005204"/>
    </source>
</evidence>
<keyword evidence="14" id="KW-0547">Nucleotide-binding</keyword>
<dbReference type="Pfam" id="PF01503">
    <property type="entry name" value="PRA-PH"/>
    <property type="match status" value="1"/>
</dbReference>
<dbReference type="InterPro" id="IPR016161">
    <property type="entry name" value="Ald_DH/histidinol_DH"/>
</dbReference>
<sequence>MLQVSAPVLPLVDSALAAPDAWSASPLAHAISRTSPVLVDQATVRSVGVKAFGRTPYLVRLAADATYAEAIELLDGAAEAVVIEAGSPLLAEFDPAVLTARVILSVQGDVASSGVSADNCGGVIIRLPVGATIDASVESVKAYMAAIQARETGRPTYVQLKTGAAPDIATVRVLSRMGAAAVISTAQLSVDGSFGLDYIDAFLSGLVSDRADGLFPTLVVSDTCSASLGLVYSSRESIKASLVSGLAHYNSRRRGLWLKGESSGATQRVVSVRIDCDNDAVEFRVEQHSNAQFAGFCHLSEREACFGSLGGLAKLEQTLRQRKDSAPPGSYTARLFNDEQLLGAKIREEAGELVEARDPEHVAFEAADLIYFALAKCVSAGVGLADIEHSLDRKSKRVTRRKGDAKPGAIPAAAAAAAAAADKPAAEKSAPAPLPADAPIVLPRHRLAETDAETQKTLLKRPAIRTEAILERVRPIITAVKQRGDAALLEYTAQFDRVQLESPVRLPPFQSDADREEMPAHVREAIDVAYANILRFHSAQGHVSEAIAAKPDAPSVSWAPGGSSEVIDIETMPGVVCSRFPRPIERVGIYVPGGSAVLPSTALMLGVPAQVAGCRTIVLATPPRADGTIAPEVLYVADKVGVSAIVCAGGAQAVAAMAYGTESVPKVDKIAGPGNQYVTCAKMVVQNDVAASVSIDMPAGPSEVLVIADDGANPAFVASDLLSQAEHGPDSQVVLVGIALTEEKLAAIEAEVDAQARRLPRVDVVRQAVDKSVTMLVDTREEALEWSNRYAPEHLILHTESPEALVPLVENAGSVFVGPWSPESCGDYASGTNHTLPTYGYARQYSGVSTSTFQKHITAQTLDARGLAALGPHVVTLAECEGLEAHANAVRVRLEAIAQEK</sequence>
<proteinExistence type="inferred from homology"/>
<dbReference type="GO" id="GO:0046872">
    <property type="term" value="F:metal ion binding"/>
    <property type="evidence" value="ECO:0007669"/>
    <property type="project" value="UniProtKB-KW"/>
</dbReference>
<dbReference type="EC" id="1.1.1.23" evidence="10"/>
<dbReference type="SUPFAM" id="SSF101386">
    <property type="entry name" value="all-alpha NTP pyrophosphatases"/>
    <property type="match status" value="1"/>
</dbReference>
<evidence type="ECO:0000256" key="9">
    <source>
        <dbReference type="ARBA" id="ARBA00012721"/>
    </source>
</evidence>
<dbReference type="InterPro" id="IPR002496">
    <property type="entry name" value="PRib_AMP_CycHydrolase_dom"/>
</dbReference>
<evidence type="ECO:0000313" key="24">
    <source>
        <dbReference type="EMBL" id="WFD33412.1"/>
    </source>
</evidence>
<dbReference type="FunFam" id="3.40.50.1980:FF:000001">
    <property type="entry name" value="Histidinol dehydrogenase"/>
    <property type="match status" value="1"/>
</dbReference>
<dbReference type="GO" id="GO:0005829">
    <property type="term" value="C:cytosol"/>
    <property type="evidence" value="ECO:0007669"/>
    <property type="project" value="TreeGrafter"/>
</dbReference>
<keyword evidence="17" id="KW-0067">ATP-binding</keyword>
<evidence type="ECO:0000256" key="5">
    <source>
        <dbReference type="ARBA" id="ARBA00005169"/>
    </source>
</evidence>
<dbReference type="EMBL" id="CP119877">
    <property type="protein sequence ID" value="WFD33412.1"/>
    <property type="molecule type" value="Genomic_DNA"/>
</dbReference>
<dbReference type="Gene3D" id="1.10.287.1080">
    <property type="entry name" value="MazG-like"/>
    <property type="match status" value="1"/>
</dbReference>
<dbReference type="Gene3D" id="3.40.50.1980">
    <property type="entry name" value="Nitrogenase molybdenum iron protein domain"/>
    <property type="match status" value="2"/>
</dbReference>
<dbReference type="InterPro" id="IPR038019">
    <property type="entry name" value="PRib_AMP_CycHydrolase_sf"/>
</dbReference>
<evidence type="ECO:0000313" key="25">
    <source>
        <dbReference type="Proteomes" id="UP001219933"/>
    </source>
</evidence>
<reference evidence="24" key="1">
    <citation type="submission" date="2023-03" db="EMBL/GenBank/DDBJ databases">
        <title>Mating type loci evolution in Malassezia.</title>
        <authorList>
            <person name="Coelho M.A."/>
        </authorList>
    </citation>
    <scope>NUCLEOTIDE SEQUENCE</scope>
    <source>
        <strain evidence="24">CBS 11721</strain>
    </source>
</reference>
<evidence type="ECO:0000256" key="18">
    <source>
        <dbReference type="ARBA" id="ARBA00023002"/>
    </source>
</evidence>
<gene>
    <name evidence="24" type="primary">HIS4</name>
    <name evidence="24" type="ORF">MCUN1_000225</name>
</gene>
<keyword evidence="20" id="KW-0368">Histidine biosynthesis</keyword>
<dbReference type="EC" id="3.6.1.31" evidence="8"/>
<dbReference type="InterPro" id="IPR012131">
    <property type="entry name" value="Hstdl_DH"/>
</dbReference>
<comment type="cofactor">
    <cofactor evidence="3">
        <name>Zn(2+)</name>
        <dbReference type="ChEBI" id="CHEBI:29105"/>
    </cofactor>
</comment>
<dbReference type="AlphaFoldDB" id="A0AAF0EUY2"/>
<evidence type="ECO:0000256" key="4">
    <source>
        <dbReference type="ARBA" id="ARBA00004940"/>
    </source>
</evidence>
<evidence type="ECO:0000256" key="20">
    <source>
        <dbReference type="ARBA" id="ARBA00023102"/>
    </source>
</evidence>
<dbReference type="GO" id="GO:0005524">
    <property type="term" value="F:ATP binding"/>
    <property type="evidence" value="ECO:0007669"/>
    <property type="project" value="UniProtKB-KW"/>
</dbReference>
<dbReference type="GO" id="GO:0004399">
    <property type="term" value="F:histidinol dehydrogenase activity"/>
    <property type="evidence" value="ECO:0007669"/>
    <property type="project" value="UniProtKB-EC"/>
</dbReference>
<dbReference type="GO" id="GO:0000105">
    <property type="term" value="P:L-histidine biosynthetic process"/>
    <property type="evidence" value="ECO:0007669"/>
    <property type="project" value="UniProtKB-KW"/>
</dbReference>
<dbReference type="PIRSF" id="PIRSF001257">
    <property type="entry name" value="His_trifunctional"/>
    <property type="match status" value="1"/>
</dbReference>
<dbReference type="PANTHER" id="PTHR21256">
    <property type="entry name" value="HISTIDINOL DEHYDROGENASE HDH"/>
    <property type="match status" value="1"/>
</dbReference>
<comment type="pathway">
    <text evidence="6">Amino-acid biosynthesis; L-histidine biosynthesis; L-histidine from 5-phospho-alpha-D-ribose 1-diphosphate: step 2/9.</text>
</comment>
<dbReference type="SUPFAM" id="SSF141734">
    <property type="entry name" value="HisI-like"/>
    <property type="match status" value="1"/>
</dbReference>
<comment type="pathway">
    <text evidence="5">Amino-acid biosynthesis; L-histidine biosynthesis; L-histidine from 5-phospho-alpha-D-ribose 1-diphosphate: step 3/9.</text>
</comment>
<keyword evidence="19" id="KW-0520">NAD</keyword>
<dbReference type="CDD" id="cd06572">
    <property type="entry name" value="Histidinol_dh"/>
    <property type="match status" value="1"/>
</dbReference>
<dbReference type="EC" id="3.5.4.19" evidence="9"/>
<keyword evidence="16" id="KW-0862">Zinc</keyword>
<dbReference type="GO" id="GO:0004636">
    <property type="term" value="F:phosphoribosyl-ATP diphosphatase activity"/>
    <property type="evidence" value="ECO:0007669"/>
    <property type="project" value="UniProtKB-EC"/>
</dbReference>
<evidence type="ECO:0000256" key="17">
    <source>
        <dbReference type="ARBA" id="ARBA00022840"/>
    </source>
</evidence>
<keyword evidence="15" id="KW-0378">Hydrolase</keyword>
<evidence type="ECO:0000256" key="10">
    <source>
        <dbReference type="ARBA" id="ARBA00012965"/>
    </source>
</evidence>
<dbReference type="PANTHER" id="PTHR21256:SF2">
    <property type="entry name" value="HISTIDINE BIOSYNTHESIS TRIFUNCTIONAL PROTEIN"/>
    <property type="match status" value="1"/>
</dbReference>
<dbReference type="InterPro" id="IPR021130">
    <property type="entry name" value="PRib-ATP_PPHydrolase-like"/>
</dbReference>
<comment type="pathway">
    <text evidence="4">Amino-acid biosynthesis; L-histidine biosynthesis; L-histidine from 5-phospho-alpha-D-ribose 1-diphosphate: step 9/9.</text>
</comment>
<dbReference type="GO" id="GO:0004635">
    <property type="term" value="F:phosphoribosyl-AMP cyclohydrolase activity"/>
    <property type="evidence" value="ECO:0007669"/>
    <property type="project" value="UniProtKB-EC"/>
</dbReference>
<comment type="catalytic activity">
    <reaction evidence="2">
        <text>1-(5-phospho-beta-D-ribosyl)-ATP + H2O = 1-(5-phospho-beta-D-ribosyl)-5'-AMP + diphosphate + H(+)</text>
        <dbReference type="Rhea" id="RHEA:22828"/>
        <dbReference type="ChEBI" id="CHEBI:15377"/>
        <dbReference type="ChEBI" id="CHEBI:15378"/>
        <dbReference type="ChEBI" id="CHEBI:33019"/>
        <dbReference type="ChEBI" id="CHEBI:59457"/>
        <dbReference type="ChEBI" id="CHEBI:73183"/>
        <dbReference type="EC" id="3.6.1.31"/>
    </reaction>
</comment>
<dbReference type="InterPro" id="IPR016298">
    <property type="entry name" value="Histidine_synth_trifunct"/>
</dbReference>
<feature type="domain" description="Phosphoribosyl-AMP cyclohydrolase" evidence="23">
    <location>
        <begin position="230"/>
        <end position="306"/>
    </location>
</feature>
<dbReference type="Pfam" id="PF01502">
    <property type="entry name" value="PRA-CH"/>
    <property type="match status" value="1"/>
</dbReference>
<keyword evidence="21" id="KW-0511">Multifunctional enzyme</keyword>
<dbReference type="FunFam" id="3.40.50.1980:FF:000050">
    <property type="entry name" value="Histidine biosynthesis trifunctional protein"/>
    <property type="match status" value="1"/>
</dbReference>
<dbReference type="Pfam" id="PF00815">
    <property type="entry name" value="Histidinol_dh"/>
    <property type="match status" value="1"/>
</dbReference>
<keyword evidence="12" id="KW-0028">Amino-acid biosynthesis</keyword>
<dbReference type="FunFam" id="1.20.5.1300:FF:000002">
    <property type="entry name" value="Histidinol dehydrogenase, chloroplastic"/>
    <property type="match status" value="1"/>
</dbReference>
<evidence type="ECO:0000256" key="19">
    <source>
        <dbReference type="ARBA" id="ARBA00023027"/>
    </source>
</evidence>
<dbReference type="FunFam" id="1.10.287.1080:FF:000002">
    <property type="entry name" value="Histidine biosynthesis bifunctional protein HisIE"/>
    <property type="match status" value="1"/>
</dbReference>
<evidence type="ECO:0000256" key="3">
    <source>
        <dbReference type="ARBA" id="ARBA00001947"/>
    </source>
</evidence>
<evidence type="ECO:0000256" key="21">
    <source>
        <dbReference type="ARBA" id="ARBA00023268"/>
    </source>
</evidence>
<dbReference type="Gene3D" id="1.20.5.1300">
    <property type="match status" value="1"/>
</dbReference>
<evidence type="ECO:0000256" key="8">
    <source>
        <dbReference type="ARBA" id="ARBA00012414"/>
    </source>
</evidence>
<name>A0AAF0EUY2_9BASI</name>
<evidence type="ECO:0000256" key="1">
    <source>
        <dbReference type="ARBA" id="ARBA00000024"/>
    </source>
</evidence>
<accession>A0AAF0EUY2</accession>
<dbReference type="Gene3D" id="3.10.20.810">
    <property type="entry name" value="Phosphoribosyl-AMP cyclohydrolase"/>
    <property type="match status" value="1"/>
</dbReference>
<comment type="catalytic activity">
    <reaction evidence="1">
        <text>1-(5-phospho-beta-D-ribosyl)-5'-AMP + H2O = 1-(5-phospho-beta-D-ribosyl)-5-[(5-phospho-beta-D-ribosylamino)methylideneamino]imidazole-4-carboxamide</text>
        <dbReference type="Rhea" id="RHEA:20049"/>
        <dbReference type="ChEBI" id="CHEBI:15377"/>
        <dbReference type="ChEBI" id="CHEBI:58435"/>
        <dbReference type="ChEBI" id="CHEBI:59457"/>
        <dbReference type="EC" id="3.5.4.19"/>
    </reaction>
</comment>
<dbReference type="HAMAP" id="MF_01024">
    <property type="entry name" value="HisD"/>
    <property type="match status" value="1"/>
</dbReference>
<dbReference type="PRINTS" id="PR00083">
    <property type="entry name" value="HOLDHDRGNASE"/>
</dbReference>
<dbReference type="SUPFAM" id="SSF53720">
    <property type="entry name" value="ALDH-like"/>
    <property type="match status" value="1"/>
</dbReference>
<dbReference type="GO" id="GO:0051287">
    <property type="term" value="F:NAD binding"/>
    <property type="evidence" value="ECO:0007669"/>
    <property type="project" value="InterPro"/>
</dbReference>
<evidence type="ECO:0000256" key="14">
    <source>
        <dbReference type="ARBA" id="ARBA00022741"/>
    </source>
</evidence>
<evidence type="ECO:0000256" key="12">
    <source>
        <dbReference type="ARBA" id="ARBA00022605"/>
    </source>
</evidence>
<keyword evidence="18" id="KW-0560">Oxidoreductase</keyword>
<evidence type="ECO:0000256" key="2">
    <source>
        <dbReference type="ARBA" id="ARBA00001460"/>
    </source>
</evidence>
<evidence type="ECO:0000256" key="22">
    <source>
        <dbReference type="ARBA" id="ARBA00049489"/>
    </source>
</evidence>
<keyword evidence="13" id="KW-0479">Metal-binding</keyword>
<dbReference type="NCBIfam" id="TIGR00069">
    <property type="entry name" value="hisD"/>
    <property type="match status" value="1"/>
</dbReference>
<organism evidence="24 25">
    <name type="scientific">Malassezia cuniculi</name>
    <dbReference type="NCBI Taxonomy" id="948313"/>
    <lineage>
        <taxon>Eukaryota</taxon>
        <taxon>Fungi</taxon>
        <taxon>Dikarya</taxon>
        <taxon>Basidiomycota</taxon>
        <taxon>Ustilaginomycotina</taxon>
        <taxon>Malasseziomycetes</taxon>
        <taxon>Malasseziales</taxon>
        <taxon>Malasseziaceae</taxon>
        <taxon>Malassezia</taxon>
    </lineage>
</organism>
<evidence type="ECO:0000259" key="23">
    <source>
        <dbReference type="Pfam" id="PF01502"/>
    </source>
</evidence>
<keyword evidence="25" id="KW-1185">Reference proteome</keyword>
<dbReference type="Proteomes" id="UP001219933">
    <property type="component" value="Chromosome 1"/>
</dbReference>
<dbReference type="InterPro" id="IPR008179">
    <property type="entry name" value="HisE"/>
</dbReference>
<evidence type="ECO:0000256" key="16">
    <source>
        <dbReference type="ARBA" id="ARBA00022833"/>
    </source>
</evidence>
<dbReference type="PROSITE" id="PS00611">
    <property type="entry name" value="HISOL_DEHYDROGENASE"/>
    <property type="match status" value="1"/>
</dbReference>
<dbReference type="NCBIfam" id="TIGR03188">
    <property type="entry name" value="histidine_hisI"/>
    <property type="match status" value="1"/>
</dbReference>
<protein>
    <recommendedName>
        <fullName evidence="11">Histidine biosynthesis trifunctional protein</fullName>
        <ecNumber evidence="10">1.1.1.23</ecNumber>
        <ecNumber evidence="9">3.5.4.19</ecNumber>
        <ecNumber evidence="8">3.6.1.31</ecNumber>
    </recommendedName>
</protein>
<comment type="similarity">
    <text evidence="7">In the C-terminal section; belongs to the histidinol dehydrogenase family.</text>
</comment>
<evidence type="ECO:0000256" key="7">
    <source>
        <dbReference type="ARBA" id="ARBA00008260"/>
    </source>
</evidence>
<evidence type="ECO:0000256" key="11">
    <source>
        <dbReference type="ARBA" id="ARBA00017884"/>
    </source>
</evidence>
<comment type="catalytic activity">
    <reaction evidence="22">
        <text>L-histidinol + 2 NAD(+) + H2O = L-histidine + 2 NADH + 3 H(+)</text>
        <dbReference type="Rhea" id="RHEA:20641"/>
        <dbReference type="ChEBI" id="CHEBI:15377"/>
        <dbReference type="ChEBI" id="CHEBI:15378"/>
        <dbReference type="ChEBI" id="CHEBI:57540"/>
        <dbReference type="ChEBI" id="CHEBI:57595"/>
        <dbReference type="ChEBI" id="CHEBI:57699"/>
        <dbReference type="ChEBI" id="CHEBI:57945"/>
        <dbReference type="EC" id="1.1.1.23"/>
    </reaction>
</comment>